<dbReference type="RefSeq" id="WP_183869056.1">
    <property type="nucleotide sequence ID" value="NZ_JACHCF010000010.1"/>
</dbReference>
<dbReference type="PANTHER" id="PTHR43280:SF32">
    <property type="entry name" value="TRANSCRIPTIONAL REGULATORY PROTEIN"/>
    <property type="match status" value="1"/>
</dbReference>
<organism evidence="5 6">
    <name type="scientific">Pedobacter cryoconitis</name>
    <dbReference type="NCBI Taxonomy" id="188932"/>
    <lineage>
        <taxon>Bacteria</taxon>
        <taxon>Pseudomonadati</taxon>
        <taxon>Bacteroidota</taxon>
        <taxon>Sphingobacteriia</taxon>
        <taxon>Sphingobacteriales</taxon>
        <taxon>Sphingobacteriaceae</taxon>
        <taxon>Pedobacter</taxon>
    </lineage>
</organism>
<dbReference type="InterPro" id="IPR003313">
    <property type="entry name" value="AraC-bd"/>
</dbReference>
<dbReference type="InterPro" id="IPR009057">
    <property type="entry name" value="Homeodomain-like_sf"/>
</dbReference>
<evidence type="ECO:0000256" key="1">
    <source>
        <dbReference type="ARBA" id="ARBA00023015"/>
    </source>
</evidence>
<dbReference type="AlphaFoldDB" id="A0A7W8YW75"/>
<keyword evidence="1" id="KW-0805">Transcription regulation</keyword>
<dbReference type="GO" id="GO:0003700">
    <property type="term" value="F:DNA-binding transcription factor activity"/>
    <property type="evidence" value="ECO:0007669"/>
    <property type="project" value="InterPro"/>
</dbReference>
<name>A0A7W8YW75_9SPHI</name>
<feature type="domain" description="HTH araC/xylS-type" evidence="4">
    <location>
        <begin position="185"/>
        <end position="283"/>
    </location>
</feature>
<dbReference type="Gene3D" id="2.60.120.10">
    <property type="entry name" value="Jelly Rolls"/>
    <property type="match status" value="1"/>
</dbReference>
<gene>
    <name evidence="5" type="ORF">HDE69_004001</name>
</gene>
<evidence type="ECO:0000256" key="3">
    <source>
        <dbReference type="ARBA" id="ARBA00023163"/>
    </source>
</evidence>
<protein>
    <submittedName>
        <fullName evidence="5">AraC-like DNA-binding protein</fullName>
    </submittedName>
</protein>
<dbReference type="InterPro" id="IPR018060">
    <property type="entry name" value="HTH_AraC"/>
</dbReference>
<evidence type="ECO:0000259" key="4">
    <source>
        <dbReference type="PROSITE" id="PS01124"/>
    </source>
</evidence>
<dbReference type="InterPro" id="IPR014710">
    <property type="entry name" value="RmlC-like_jellyroll"/>
</dbReference>
<dbReference type="Proteomes" id="UP000537718">
    <property type="component" value="Unassembled WGS sequence"/>
</dbReference>
<reference evidence="5 6" key="1">
    <citation type="submission" date="2020-08" db="EMBL/GenBank/DDBJ databases">
        <title>Genomic Encyclopedia of Type Strains, Phase IV (KMG-V): Genome sequencing to study the core and pangenomes of soil and plant-associated prokaryotes.</title>
        <authorList>
            <person name="Whitman W."/>
        </authorList>
    </citation>
    <scope>NUCLEOTIDE SEQUENCE [LARGE SCALE GENOMIC DNA]</scope>
    <source>
        <strain evidence="5 6">MP7CTX6</strain>
    </source>
</reference>
<dbReference type="Pfam" id="PF02311">
    <property type="entry name" value="AraC_binding"/>
    <property type="match status" value="1"/>
</dbReference>
<dbReference type="Gene3D" id="1.10.10.60">
    <property type="entry name" value="Homeodomain-like"/>
    <property type="match status" value="1"/>
</dbReference>
<dbReference type="PANTHER" id="PTHR43280">
    <property type="entry name" value="ARAC-FAMILY TRANSCRIPTIONAL REGULATOR"/>
    <property type="match status" value="1"/>
</dbReference>
<evidence type="ECO:0000313" key="5">
    <source>
        <dbReference type="EMBL" id="MBB5622919.1"/>
    </source>
</evidence>
<dbReference type="SUPFAM" id="SSF51215">
    <property type="entry name" value="Regulatory protein AraC"/>
    <property type="match status" value="1"/>
</dbReference>
<sequence length="286" mass="33424">MKMHDIPVHKLELSTAIGVELQYFDRDDFSDSKMETMGAHRDDHYLFFFIEKGHASMEVEFKERQCKMGTLYYILPSQVHRRINNKDATGWILAVDPSLVPLNYVDIFDHLSYLQEPYLLNPVQVKQWSSVFKLLNAKYNEDQDDHFYIPVVHAIVQLFLTMTAKCFNAGPGMSLKLSRPVEMSKQFKRLVIENFRTIKSPSAYADKLNVSESYLNEVVKKVTGFPVTFWINQEIILEAKRQLYYSQLDIKGISTLLGYDDQSYFSRFFKKLTGMSAIAFRTKYRK</sequence>
<dbReference type="Pfam" id="PF12833">
    <property type="entry name" value="HTH_18"/>
    <property type="match status" value="1"/>
</dbReference>
<keyword evidence="2 5" id="KW-0238">DNA-binding</keyword>
<dbReference type="PROSITE" id="PS01124">
    <property type="entry name" value="HTH_ARAC_FAMILY_2"/>
    <property type="match status" value="1"/>
</dbReference>
<accession>A0A7W8YW75</accession>
<dbReference type="EMBL" id="JACHCF010000010">
    <property type="protein sequence ID" value="MBB5622919.1"/>
    <property type="molecule type" value="Genomic_DNA"/>
</dbReference>
<proteinExistence type="predicted"/>
<dbReference type="SMART" id="SM00342">
    <property type="entry name" value="HTH_ARAC"/>
    <property type="match status" value="1"/>
</dbReference>
<keyword evidence="3" id="KW-0804">Transcription</keyword>
<evidence type="ECO:0000313" key="6">
    <source>
        <dbReference type="Proteomes" id="UP000537718"/>
    </source>
</evidence>
<evidence type="ECO:0000256" key="2">
    <source>
        <dbReference type="ARBA" id="ARBA00023125"/>
    </source>
</evidence>
<dbReference type="GO" id="GO:0043565">
    <property type="term" value="F:sequence-specific DNA binding"/>
    <property type="evidence" value="ECO:0007669"/>
    <property type="project" value="InterPro"/>
</dbReference>
<dbReference type="SUPFAM" id="SSF46689">
    <property type="entry name" value="Homeodomain-like"/>
    <property type="match status" value="1"/>
</dbReference>
<dbReference type="InterPro" id="IPR037923">
    <property type="entry name" value="HTH-like"/>
</dbReference>
<comment type="caution">
    <text evidence="5">The sequence shown here is derived from an EMBL/GenBank/DDBJ whole genome shotgun (WGS) entry which is preliminary data.</text>
</comment>